<dbReference type="CDD" id="cd05936">
    <property type="entry name" value="FC-FACS_FadD_like"/>
    <property type="match status" value="1"/>
</dbReference>
<evidence type="ECO:0000313" key="10">
    <source>
        <dbReference type="EMBL" id="MEM5451504.1"/>
    </source>
</evidence>
<proteinExistence type="predicted"/>
<evidence type="ECO:0000256" key="7">
    <source>
        <dbReference type="ARBA" id="ARBA00042773"/>
    </source>
</evidence>
<dbReference type="Pfam" id="PF00501">
    <property type="entry name" value="AMP-binding"/>
    <property type="match status" value="1"/>
</dbReference>
<comment type="pathway">
    <text evidence="2">Lipid metabolism; fatty acid beta-oxidation.</text>
</comment>
<dbReference type="RefSeq" id="WP_406953653.1">
    <property type="nucleotide sequence ID" value="NZ_JAYMRW010000015.1"/>
</dbReference>
<accession>A0ABU9SJJ1</accession>
<dbReference type="Proteomes" id="UP001390669">
    <property type="component" value="Unassembled WGS sequence"/>
</dbReference>
<dbReference type="Pfam" id="PF13193">
    <property type="entry name" value="AMP-binding_C"/>
    <property type="match status" value="1"/>
</dbReference>
<gene>
    <name evidence="10" type="ORF">VSR33_28930</name>
</gene>
<comment type="caution">
    <text evidence="10">The sequence shown here is derived from an EMBL/GenBank/DDBJ whole genome shotgun (WGS) entry which is preliminary data.</text>
</comment>
<dbReference type="SUPFAM" id="SSF56801">
    <property type="entry name" value="Acetyl-CoA synthetase-like"/>
    <property type="match status" value="1"/>
</dbReference>
<comment type="subcellular location">
    <subcellularLocation>
        <location evidence="1">Membrane</location>
        <topology evidence="1">Peripheral membrane protein</topology>
    </subcellularLocation>
</comment>
<dbReference type="InterPro" id="IPR000873">
    <property type="entry name" value="AMP-dep_synth/lig_dom"/>
</dbReference>
<protein>
    <recommendedName>
        <fullName evidence="6">Long-chain-fatty-acid--CoA ligase</fullName>
        <ecNumber evidence="5">6.2.1.3</ecNumber>
    </recommendedName>
    <alternativeName>
        <fullName evidence="7">Long-chain acyl-CoA synthetase</fullName>
    </alternativeName>
</protein>
<evidence type="ECO:0000256" key="2">
    <source>
        <dbReference type="ARBA" id="ARBA00005005"/>
    </source>
</evidence>
<dbReference type="InterPro" id="IPR042099">
    <property type="entry name" value="ANL_N_sf"/>
</dbReference>
<dbReference type="InterPro" id="IPR045851">
    <property type="entry name" value="AMP-bd_C_sf"/>
</dbReference>
<dbReference type="InterPro" id="IPR050237">
    <property type="entry name" value="ATP-dep_AMP-bd_enzyme"/>
</dbReference>
<evidence type="ECO:0000256" key="3">
    <source>
        <dbReference type="ARBA" id="ARBA00022598"/>
    </source>
</evidence>
<organism evidence="10 11">
    <name type="scientific">Paraburkholderia guartelaensis</name>
    <dbReference type="NCBI Taxonomy" id="2546446"/>
    <lineage>
        <taxon>Bacteria</taxon>
        <taxon>Pseudomonadati</taxon>
        <taxon>Pseudomonadota</taxon>
        <taxon>Betaproteobacteria</taxon>
        <taxon>Burkholderiales</taxon>
        <taxon>Burkholderiaceae</taxon>
        <taxon>Paraburkholderia</taxon>
    </lineage>
</organism>
<name>A0ABU9SJJ1_9BURK</name>
<dbReference type="PROSITE" id="PS00455">
    <property type="entry name" value="AMP_BINDING"/>
    <property type="match status" value="1"/>
</dbReference>
<keyword evidence="3" id="KW-0436">Ligase</keyword>
<evidence type="ECO:0000259" key="8">
    <source>
        <dbReference type="Pfam" id="PF00501"/>
    </source>
</evidence>
<dbReference type="PANTHER" id="PTHR43767">
    <property type="entry name" value="LONG-CHAIN-FATTY-ACID--COA LIGASE"/>
    <property type="match status" value="1"/>
</dbReference>
<evidence type="ECO:0000256" key="5">
    <source>
        <dbReference type="ARBA" id="ARBA00026121"/>
    </source>
</evidence>
<evidence type="ECO:0000256" key="6">
    <source>
        <dbReference type="ARBA" id="ARBA00039545"/>
    </source>
</evidence>
<dbReference type="Gene3D" id="3.30.300.30">
    <property type="match status" value="1"/>
</dbReference>
<keyword evidence="11" id="KW-1185">Reference proteome</keyword>
<dbReference type="InterPro" id="IPR025110">
    <property type="entry name" value="AMP-bd_C"/>
</dbReference>
<dbReference type="PANTHER" id="PTHR43767:SF8">
    <property type="entry name" value="LONG-CHAIN-FATTY-ACID--COA LIGASE"/>
    <property type="match status" value="1"/>
</dbReference>
<feature type="domain" description="AMP-dependent synthetase/ligase" evidence="8">
    <location>
        <begin position="30"/>
        <end position="410"/>
    </location>
</feature>
<evidence type="ECO:0000259" key="9">
    <source>
        <dbReference type="Pfam" id="PF13193"/>
    </source>
</evidence>
<keyword evidence="4" id="KW-0472">Membrane</keyword>
<feature type="domain" description="AMP-binding enzyme C-terminal" evidence="9">
    <location>
        <begin position="461"/>
        <end position="536"/>
    </location>
</feature>
<dbReference type="Gene3D" id="3.40.50.12780">
    <property type="entry name" value="N-terminal domain of ligase-like"/>
    <property type="match status" value="1"/>
</dbReference>
<reference evidence="10 11" key="1">
    <citation type="submission" date="2024-01" db="EMBL/GenBank/DDBJ databases">
        <title>The diversity of rhizobia nodulating Mimosa spp. in eleven states of Brazil covering several biomes is determined by host plant, location, and edaphic factors.</title>
        <authorList>
            <person name="Rouws L."/>
            <person name="Barauna A."/>
            <person name="Beukes C."/>
            <person name="De Faria S.M."/>
            <person name="Gross E."/>
            <person name="Dos Reis Junior F.B."/>
            <person name="Simon M."/>
            <person name="Maluk M."/>
            <person name="Odee D.W."/>
            <person name="Kenicer G."/>
            <person name="Young J.P.W."/>
            <person name="Reis V.M."/>
            <person name="Zilli J."/>
            <person name="James E.K."/>
        </authorList>
    </citation>
    <scope>NUCLEOTIDE SEQUENCE [LARGE SCALE GENOMIC DNA]</scope>
    <source>
        <strain evidence="10 11">JPY164</strain>
    </source>
</reference>
<sequence length="546" mass="57871">MSKAPWLASYGEIPATIDPDRHPSLAHMFNEAMREHAHRPALRAGDASPGDASPGDASLSYADVDRLSRDFAAYLQHVGVKKGDRVAVMLPNLLAFPIALIGIVRAGAVQVNVNPLYTPRELQHQLADSGAQTLVAFDGALPTFDAIRANTAVKNVLSVAASDCTSASGERDAQPGSFAAALAQGADLPFEAPALCGDDPLFLQYTGGTTGLSKGALLTHRNLVANVEQFKTFMPGFMNPGEEVVVTALPLYHIFALTVNLITYFSIGAENWLVANARDLGGVIDVFKAARPTSFMGVNTLYAGLVAHPRIGEVDFSRLRLAGGGGAAIIPTVSERWQAMTGGFIREGYGLSETSPVLSFNPGSVDRFTGTTGLPVPSTDVKLMNDGVEAAPGEPGEICAKGPQVMQGYWNQPEATRAAFTDDGYFRTGDVGVFDARGFLRIVDRSKDMILVSGFNVYPNEIEAVVTALPGVAECACVGVADERSGEAVRVFVVPAREAALSEEAVIAHCRAQLAAYKVPRVVSFVQALPKSTVGKILRRELRDAG</sequence>
<evidence type="ECO:0000313" key="11">
    <source>
        <dbReference type="Proteomes" id="UP001390669"/>
    </source>
</evidence>
<dbReference type="EC" id="6.2.1.3" evidence="5"/>
<evidence type="ECO:0000256" key="1">
    <source>
        <dbReference type="ARBA" id="ARBA00004170"/>
    </source>
</evidence>
<dbReference type="EMBL" id="JAYMRW010000015">
    <property type="protein sequence ID" value="MEM5451504.1"/>
    <property type="molecule type" value="Genomic_DNA"/>
</dbReference>
<dbReference type="InterPro" id="IPR020845">
    <property type="entry name" value="AMP-binding_CS"/>
</dbReference>
<evidence type="ECO:0000256" key="4">
    <source>
        <dbReference type="ARBA" id="ARBA00023136"/>
    </source>
</evidence>